<dbReference type="SUPFAM" id="SSF54427">
    <property type="entry name" value="NTF2-like"/>
    <property type="match status" value="1"/>
</dbReference>
<comment type="caution">
    <text evidence="1">The sequence shown here is derived from an EMBL/GenBank/DDBJ whole genome shotgun (WGS) entry which is preliminary data.</text>
</comment>
<keyword evidence="2" id="KW-1185">Reference proteome</keyword>
<sequence length="163" mass="18690">MKNFSLLILILFLMSCVEKHNPIETKHSEERSIDIQAELASIEKTRTAFQLAIKENRFGDLKNYAIKDVKSLTPDCGNWEPFKSLRENPTGKFHYDSLVMRPRETVIVSDSVAYDFGTSSTYYTNAEGDPIELTATFLAILKKDKSDGQWKLHREVANTRKLE</sequence>
<accession>A0ABU5EMP8</accession>
<gene>
    <name evidence="1" type="ORF">SNF14_08295</name>
</gene>
<dbReference type="EMBL" id="JAXDAE010000007">
    <property type="protein sequence ID" value="MDY2587336.1"/>
    <property type="molecule type" value="Genomic_DNA"/>
</dbReference>
<evidence type="ECO:0000313" key="1">
    <source>
        <dbReference type="EMBL" id="MDY2587336.1"/>
    </source>
</evidence>
<proteinExistence type="predicted"/>
<evidence type="ECO:0000313" key="2">
    <source>
        <dbReference type="Proteomes" id="UP001285855"/>
    </source>
</evidence>
<protein>
    <recommendedName>
        <fullName evidence="3">DUF4440 domain-containing protein</fullName>
    </recommendedName>
</protein>
<name>A0ABU5EMP8_9FLAO</name>
<dbReference type="InterPro" id="IPR032710">
    <property type="entry name" value="NTF2-like_dom_sf"/>
</dbReference>
<dbReference type="Gene3D" id="3.10.450.50">
    <property type="match status" value="1"/>
</dbReference>
<dbReference type="Proteomes" id="UP001285855">
    <property type="component" value="Unassembled WGS sequence"/>
</dbReference>
<organism evidence="1 2">
    <name type="scientific">Winogradskyella aquimaris</name>
    <dbReference type="NCBI Taxonomy" id="864074"/>
    <lineage>
        <taxon>Bacteria</taxon>
        <taxon>Pseudomonadati</taxon>
        <taxon>Bacteroidota</taxon>
        <taxon>Flavobacteriia</taxon>
        <taxon>Flavobacteriales</taxon>
        <taxon>Flavobacteriaceae</taxon>
        <taxon>Winogradskyella</taxon>
    </lineage>
</organism>
<evidence type="ECO:0008006" key="3">
    <source>
        <dbReference type="Google" id="ProtNLM"/>
    </source>
</evidence>
<dbReference type="PROSITE" id="PS51257">
    <property type="entry name" value="PROKAR_LIPOPROTEIN"/>
    <property type="match status" value="1"/>
</dbReference>
<dbReference type="RefSeq" id="WP_320555704.1">
    <property type="nucleotide sequence ID" value="NZ_JAXDAE010000007.1"/>
</dbReference>
<reference evidence="1 2" key="1">
    <citation type="submission" date="2023-11" db="EMBL/GenBank/DDBJ databases">
        <title>Winogradskyella pelagius sp. nov., isolated from coastal sediment.</title>
        <authorList>
            <person name="Li F."/>
        </authorList>
    </citation>
    <scope>NUCLEOTIDE SEQUENCE [LARGE SCALE GENOMIC DNA]</scope>
    <source>
        <strain evidence="1 2">KCTC 23502</strain>
    </source>
</reference>